<name>A8J1V1_CHLRE</name>
<dbReference type="KEGG" id="cre:CHLRE_09g386742v5"/>
<evidence type="ECO:0000313" key="1">
    <source>
        <dbReference type="EMBL" id="PNW78221.1"/>
    </source>
</evidence>
<dbReference type="RefSeq" id="XP_001695269.1">
    <property type="nucleotide sequence ID" value="XM_001695217.2"/>
</dbReference>
<reference evidence="1 2" key="1">
    <citation type="journal article" date="2007" name="Science">
        <title>The Chlamydomonas genome reveals the evolution of key animal and plant functions.</title>
        <authorList>
            <person name="Merchant S.S."/>
            <person name="Prochnik S.E."/>
            <person name="Vallon O."/>
            <person name="Harris E.H."/>
            <person name="Karpowicz S.J."/>
            <person name="Witman G.B."/>
            <person name="Terry A."/>
            <person name="Salamov A."/>
            <person name="Fritz-Laylin L.K."/>
            <person name="Marechal-Drouard L."/>
            <person name="Marshall W.F."/>
            <person name="Qu L.H."/>
            <person name="Nelson D.R."/>
            <person name="Sanderfoot A.A."/>
            <person name="Spalding M.H."/>
            <person name="Kapitonov V.V."/>
            <person name="Ren Q."/>
            <person name="Ferris P."/>
            <person name="Lindquist E."/>
            <person name="Shapiro H."/>
            <person name="Lucas S.M."/>
            <person name="Grimwood J."/>
            <person name="Schmutz J."/>
            <person name="Cardol P."/>
            <person name="Cerutti H."/>
            <person name="Chanfreau G."/>
            <person name="Chen C.L."/>
            <person name="Cognat V."/>
            <person name="Croft M.T."/>
            <person name="Dent R."/>
            <person name="Dutcher S."/>
            <person name="Fernandez E."/>
            <person name="Fukuzawa H."/>
            <person name="Gonzalez-Ballester D."/>
            <person name="Gonzalez-Halphen D."/>
            <person name="Hallmann A."/>
            <person name="Hanikenne M."/>
            <person name="Hippler M."/>
            <person name="Inwood W."/>
            <person name="Jabbari K."/>
            <person name="Kalanon M."/>
            <person name="Kuras R."/>
            <person name="Lefebvre P.A."/>
            <person name="Lemaire S.D."/>
            <person name="Lobanov A.V."/>
            <person name="Lohr M."/>
            <person name="Manuell A."/>
            <person name="Meier I."/>
            <person name="Mets L."/>
            <person name="Mittag M."/>
            <person name="Mittelmeier T."/>
            <person name="Moroney J.V."/>
            <person name="Moseley J."/>
            <person name="Napoli C."/>
            <person name="Nedelcu A.M."/>
            <person name="Niyogi K."/>
            <person name="Novoselov S.V."/>
            <person name="Paulsen I.T."/>
            <person name="Pazour G."/>
            <person name="Purton S."/>
            <person name="Ral J.P."/>
            <person name="Riano-Pachon D.M."/>
            <person name="Riekhof W."/>
            <person name="Rymarquis L."/>
            <person name="Schroda M."/>
            <person name="Stern D."/>
            <person name="Umen J."/>
            <person name="Willows R."/>
            <person name="Wilson N."/>
            <person name="Zimmer S.L."/>
            <person name="Allmer J."/>
            <person name="Balk J."/>
            <person name="Bisova K."/>
            <person name="Chen C.J."/>
            <person name="Elias M."/>
            <person name="Gendler K."/>
            <person name="Hauser C."/>
            <person name="Lamb M.R."/>
            <person name="Ledford H."/>
            <person name="Long J.C."/>
            <person name="Minagawa J."/>
            <person name="Page M.D."/>
            <person name="Pan J."/>
            <person name="Pootakham W."/>
            <person name="Roje S."/>
            <person name="Rose A."/>
            <person name="Stahlberg E."/>
            <person name="Terauchi A.M."/>
            <person name="Yang P."/>
            <person name="Ball S."/>
            <person name="Bowler C."/>
            <person name="Dieckmann C.L."/>
            <person name="Gladyshev V.N."/>
            <person name="Green P."/>
            <person name="Jorgensen R."/>
            <person name="Mayfield S."/>
            <person name="Mueller-Roeber B."/>
            <person name="Rajamani S."/>
            <person name="Sayre R.T."/>
            <person name="Brokstein P."/>
            <person name="Dubchak I."/>
            <person name="Goodstein D."/>
            <person name="Hornick L."/>
            <person name="Huang Y.W."/>
            <person name="Jhaveri J."/>
            <person name="Luo Y."/>
            <person name="Martinez D."/>
            <person name="Ngau W.C."/>
            <person name="Otillar B."/>
            <person name="Poliakov A."/>
            <person name="Porter A."/>
            <person name="Szajkowski L."/>
            <person name="Werner G."/>
            <person name="Zhou K."/>
            <person name="Grigoriev I.V."/>
            <person name="Rokhsar D.S."/>
            <person name="Grossman A.R."/>
        </authorList>
    </citation>
    <scope>NUCLEOTIDE SEQUENCE [LARGE SCALE GENOMIC DNA]</scope>
    <source>
        <strain evidence="2">CC-503</strain>
    </source>
</reference>
<evidence type="ECO:0000313" key="2">
    <source>
        <dbReference type="Proteomes" id="UP000006906"/>
    </source>
</evidence>
<sequence>MVAISIVVVYAVKLTEMLGYVPTFMAAGHLTAAAEMAQDKRAFVVRWWLKHLMLRLRRCGRQMVRRAQWRSK</sequence>
<gene>
    <name evidence="1" type="ORF">CHLRE_09g386742v5</name>
</gene>
<organism evidence="1 2">
    <name type="scientific">Chlamydomonas reinhardtii</name>
    <name type="common">Chlamydomonas smithii</name>
    <dbReference type="NCBI Taxonomy" id="3055"/>
    <lineage>
        <taxon>Eukaryota</taxon>
        <taxon>Viridiplantae</taxon>
        <taxon>Chlorophyta</taxon>
        <taxon>core chlorophytes</taxon>
        <taxon>Chlorophyceae</taxon>
        <taxon>CS clade</taxon>
        <taxon>Chlamydomonadales</taxon>
        <taxon>Chlamydomonadaceae</taxon>
        <taxon>Chlamydomonas</taxon>
    </lineage>
</organism>
<dbReference type="PaxDb" id="3055-EDP01977"/>
<dbReference type="EMBL" id="CM008970">
    <property type="protein sequence ID" value="PNW78221.1"/>
    <property type="molecule type" value="Genomic_DNA"/>
</dbReference>
<keyword evidence="2" id="KW-1185">Reference proteome</keyword>
<proteinExistence type="predicted"/>
<dbReference type="GeneID" id="5720829"/>
<accession>A8J1V1</accession>
<dbReference type="Proteomes" id="UP000006906">
    <property type="component" value="Chromosome 9"/>
</dbReference>
<protein>
    <submittedName>
        <fullName evidence="1">Uncharacterized protein</fullName>
    </submittedName>
</protein>
<dbReference type="InParanoid" id="A8J1V1"/>
<dbReference type="HOGENOM" id="CLU_2725766_0_0_1"/>
<dbReference type="Gramene" id="PNW78221">
    <property type="protein sequence ID" value="PNW78221"/>
    <property type="gene ID" value="CHLRE_09g386742v5"/>
</dbReference>
<dbReference type="AlphaFoldDB" id="A8J1V1"/>